<feature type="transmembrane region" description="Helical" evidence="1">
    <location>
        <begin position="182"/>
        <end position="200"/>
    </location>
</feature>
<evidence type="ECO:0000256" key="1">
    <source>
        <dbReference type="SAM" id="Phobius"/>
    </source>
</evidence>
<proteinExistence type="predicted"/>
<feature type="transmembrane region" description="Helical" evidence="1">
    <location>
        <begin position="70"/>
        <end position="94"/>
    </location>
</feature>
<dbReference type="eggNOG" id="ENOG50331WV">
    <property type="taxonomic scope" value="Bacteria"/>
</dbReference>
<dbReference type="AlphaFoldDB" id="K6YR76"/>
<keyword evidence="1" id="KW-0812">Transmembrane</keyword>
<organism evidence="2 3">
    <name type="scientific">Paraglaciecola arctica BSs20135</name>
    <dbReference type="NCBI Taxonomy" id="493475"/>
    <lineage>
        <taxon>Bacteria</taxon>
        <taxon>Pseudomonadati</taxon>
        <taxon>Pseudomonadota</taxon>
        <taxon>Gammaproteobacteria</taxon>
        <taxon>Alteromonadales</taxon>
        <taxon>Alteromonadaceae</taxon>
        <taxon>Paraglaciecola</taxon>
    </lineage>
</organism>
<feature type="transmembrane region" description="Helical" evidence="1">
    <location>
        <begin position="212"/>
        <end position="235"/>
    </location>
</feature>
<feature type="transmembrane region" description="Helical" evidence="1">
    <location>
        <begin position="21"/>
        <end position="43"/>
    </location>
</feature>
<dbReference type="OrthoDB" id="118685at2"/>
<protein>
    <recommendedName>
        <fullName evidence="4">ABC-2 type transport system permease protein</fullName>
    </recommendedName>
</protein>
<dbReference type="STRING" id="493475.GARC_2196"/>
<keyword evidence="3" id="KW-1185">Reference proteome</keyword>
<dbReference type="EMBL" id="BAEO01000027">
    <property type="protein sequence ID" value="GAC19163.1"/>
    <property type="molecule type" value="Genomic_DNA"/>
</dbReference>
<evidence type="ECO:0008006" key="4">
    <source>
        <dbReference type="Google" id="ProtNLM"/>
    </source>
</evidence>
<keyword evidence="1" id="KW-1133">Transmembrane helix</keyword>
<sequence>MNSSQIITSFRKEIWEFKKTLFWVPLIIAIFIIVAPLLKLMLIEDYQSSKLIENITNVDNLANVEGFTRFLLATIMGMFVPFIIVSLIIQLYYFTTCLFDERRDLSIYFWRSLPVSDVLNIGVKLITGALVVPAIFMLAATFVVLVFLLLALIVCTVLSLGYDLSLWGLWGSADIISNLVSIWLNLLPYALWMFPVFAWLMLASMFANKAPFLWAILPIVAILLIESFVVEYLHLDGRFFFNTLREYFAFGQEMLPNNGSDIGSSKFLLFSVLSSKISLVATLLGVGFMYLTYWLRVNRSEG</sequence>
<evidence type="ECO:0000313" key="3">
    <source>
        <dbReference type="Proteomes" id="UP000006327"/>
    </source>
</evidence>
<reference evidence="2 3" key="1">
    <citation type="journal article" date="2017" name="Antonie Van Leeuwenhoek">
        <title>Rhizobium rhizosphaerae sp. nov., a novel species isolated from rice rhizosphere.</title>
        <authorList>
            <person name="Zhao J.J."/>
            <person name="Zhang J."/>
            <person name="Zhang R.J."/>
            <person name="Zhang C.W."/>
            <person name="Yin H.Q."/>
            <person name="Zhang X.X."/>
        </authorList>
    </citation>
    <scope>NUCLEOTIDE SEQUENCE [LARGE SCALE GENOMIC DNA]</scope>
    <source>
        <strain evidence="2 3">BSs20135</strain>
    </source>
</reference>
<feature type="transmembrane region" description="Helical" evidence="1">
    <location>
        <begin position="129"/>
        <end position="162"/>
    </location>
</feature>
<keyword evidence="1" id="KW-0472">Membrane</keyword>
<dbReference type="Proteomes" id="UP000006327">
    <property type="component" value="Unassembled WGS sequence"/>
</dbReference>
<name>K6YR76_9ALTE</name>
<feature type="transmembrane region" description="Helical" evidence="1">
    <location>
        <begin position="277"/>
        <end position="295"/>
    </location>
</feature>
<gene>
    <name evidence="2" type="ORF">GARC_2196</name>
</gene>
<comment type="caution">
    <text evidence="2">The sequence shown here is derived from an EMBL/GenBank/DDBJ whole genome shotgun (WGS) entry which is preliminary data.</text>
</comment>
<evidence type="ECO:0000313" key="2">
    <source>
        <dbReference type="EMBL" id="GAC19163.1"/>
    </source>
</evidence>
<accession>K6YR76</accession>
<dbReference type="RefSeq" id="WP_007619676.1">
    <property type="nucleotide sequence ID" value="NZ_BAEO01000027.1"/>
</dbReference>